<keyword evidence="12" id="KW-1185">Reference proteome</keyword>
<reference evidence="11 12" key="1">
    <citation type="submission" date="2018-09" db="EMBL/GenBank/DDBJ databases">
        <title>Altererythrobacter spongiae sp. nov., isolated from a marine sponge.</title>
        <authorList>
            <person name="Zhuang L."/>
            <person name="Luo L."/>
        </authorList>
    </citation>
    <scope>NUCLEOTIDE SEQUENCE [LARGE SCALE GENOMIC DNA]</scope>
    <source>
        <strain evidence="11 12">HN-Y73</strain>
    </source>
</reference>
<proteinExistence type="inferred from homology"/>
<evidence type="ECO:0000256" key="3">
    <source>
        <dbReference type="ARBA" id="ARBA00022475"/>
    </source>
</evidence>
<evidence type="ECO:0000313" key="12">
    <source>
        <dbReference type="Proteomes" id="UP000284395"/>
    </source>
</evidence>
<dbReference type="SUPFAM" id="SSF103473">
    <property type="entry name" value="MFS general substrate transporter"/>
    <property type="match status" value="1"/>
</dbReference>
<feature type="transmembrane region" description="Helical" evidence="9">
    <location>
        <begin position="317"/>
        <end position="335"/>
    </location>
</feature>
<evidence type="ECO:0000256" key="9">
    <source>
        <dbReference type="SAM" id="Phobius"/>
    </source>
</evidence>
<feature type="transmembrane region" description="Helical" evidence="9">
    <location>
        <begin position="295"/>
        <end position="311"/>
    </location>
</feature>
<dbReference type="AlphaFoldDB" id="A0A420ES56"/>
<dbReference type="InterPro" id="IPR011701">
    <property type="entry name" value="MFS"/>
</dbReference>
<feature type="transmembrane region" description="Helical" evidence="9">
    <location>
        <begin position="228"/>
        <end position="253"/>
    </location>
</feature>
<feature type="transmembrane region" description="Helical" evidence="9">
    <location>
        <begin position="373"/>
        <end position="401"/>
    </location>
</feature>
<feature type="transmembrane region" description="Helical" evidence="9">
    <location>
        <begin position="15"/>
        <end position="34"/>
    </location>
</feature>
<comment type="subcellular location">
    <subcellularLocation>
        <location evidence="1">Cell membrane</location>
        <topology evidence="1">Multi-pass membrane protein</topology>
    </subcellularLocation>
</comment>
<sequence>MTEPTSPLHIRDYRFFWLARLVAISATVSMVVLIGYQAYDIARDDYGMARSEAAFILGLLGVAQFIPLMLFTPVAGWAADRFDRRRVAAGANLVDSGIAALLAFLTWNNAVDLPIIFALAAAHGAARIFLGPAQSAIAPNIVPPKLLPKAIALGSIAFTIGTVCGPAAGGFLYDYDPALPYIVSSVLILCSAILMSLIRPIRARQSEKRVHPIRQMIDGGKFVWNDRFLLGCISLDLFAVLLGGATAMLPVFARDILEVGPQGLGLMRGAPAAGAGLVALLFSFRPIETNVGTKMLWGVAFFGIATVGFGLSRDLMLSLFFLALLGAADMVSVFIRNSLVQLNTPDEMRGRVSSISGLAISASNELGEMQSGLAAALIGAVGAVVLGGAGAIFVTALWAWIFPELRRAKTFAPQYRHEGKEPRHEG</sequence>
<feature type="transmembrane region" description="Helical" evidence="9">
    <location>
        <begin position="179"/>
        <end position="198"/>
    </location>
</feature>
<dbReference type="PANTHER" id="PTHR23513">
    <property type="entry name" value="INTEGRAL MEMBRANE EFFLUX PROTEIN-RELATED"/>
    <property type="match status" value="1"/>
</dbReference>
<comment type="similarity">
    <text evidence="7">Belongs to the major facilitator superfamily. Drug:H(+) antiporter-3 (DHA3) (TC 2.A.1.21) family.</text>
</comment>
<feature type="transmembrane region" description="Helical" evidence="9">
    <location>
        <begin position="87"/>
        <end position="107"/>
    </location>
</feature>
<dbReference type="InterPro" id="IPR036259">
    <property type="entry name" value="MFS_trans_sf"/>
</dbReference>
<gene>
    <name evidence="11" type="ORF">D6851_03305</name>
</gene>
<evidence type="ECO:0000313" key="11">
    <source>
        <dbReference type="EMBL" id="RKF23501.1"/>
    </source>
</evidence>
<dbReference type="RefSeq" id="WP_120323406.1">
    <property type="nucleotide sequence ID" value="NZ_RAPF01000001.1"/>
</dbReference>
<organism evidence="11 12">
    <name type="scientific">Altericroceibacterium spongiae</name>
    <dbReference type="NCBI Taxonomy" id="2320269"/>
    <lineage>
        <taxon>Bacteria</taxon>
        <taxon>Pseudomonadati</taxon>
        <taxon>Pseudomonadota</taxon>
        <taxon>Alphaproteobacteria</taxon>
        <taxon>Sphingomonadales</taxon>
        <taxon>Erythrobacteraceae</taxon>
        <taxon>Altericroceibacterium</taxon>
    </lineage>
</organism>
<dbReference type="InterPro" id="IPR020846">
    <property type="entry name" value="MFS_dom"/>
</dbReference>
<name>A0A420ES56_9SPHN</name>
<evidence type="ECO:0000256" key="2">
    <source>
        <dbReference type="ARBA" id="ARBA00022448"/>
    </source>
</evidence>
<dbReference type="Pfam" id="PF07690">
    <property type="entry name" value="MFS_1"/>
    <property type="match status" value="1"/>
</dbReference>
<keyword evidence="3" id="KW-1003">Cell membrane</keyword>
<feature type="transmembrane region" description="Helical" evidence="9">
    <location>
        <begin position="265"/>
        <end position="283"/>
    </location>
</feature>
<dbReference type="Gene3D" id="1.20.1250.20">
    <property type="entry name" value="MFS general substrate transporter like domains"/>
    <property type="match status" value="1"/>
</dbReference>
<feature type="transmembrane region" description="Helical" evidence="9">
    <location>
        <begin position="151"/>
        <end position="173"/>
    </location>
</feature>
<feature type="transmembrane region" description="Helical" evidence="9">
    <location>
        <begin position="113"/>
        <end position="130"/>
    </location>
</feature>
<evidence type="ECO:0000259" key="10">
    <source>
        <dbReference type="PROSITE" id="PS50850"/>
    </source>
</evidence>
<protein>
    <recommendedName>
        <fullName evidence="8">Multidrug efflux pump Tap</fullName>
    </recommendedName>
</protein>
<dbReference type="PROSITE" id="PS50850">
    <property type="entry name" value="MFS"/>
    <property type="match status" value="1"/>
</dbReference>
<feature type="domain" description="Major facilitator superfamily (MFS) profile" evidence="10">
    <location>
        <begin position="1"/>
        <end position="203"/>
    </location>
</feature>
<dbReference type="CDD" id="cd06173">
    <property type="entry name" value="MFS_MefA_like"/>
    <property type="match status" value="1"/>
</dbReference>
<keyword evidence="6 9" id="KW-0472">Membrane</keyword>
<dbReference type="Proteomes" id="UP000284395">
    <property type="component" value="Unassembled WGS sequence"/>
</dbReference>
<keyword evidence="4 9" id="KW-0812">Transmembrane</keyword>
<comment type="caution">
    <text evidence="11">The sequence shown here is derived from an EMBL/GenBank/DDBJ whole genome shotgun (WGS) entry which is preliminary data.</text>
</comment>
<evidence type="ECO:0000256" key="1">
    <source>
        <dbReference type="ARBA" id="ARBA00004651"/>
    </source>
</evidence>
<accession>A0A420ES56</accession>
<keyword evidence="2" id="KW-0813">Transport</keyword>
<evidence type="ECO:0000256" key="8">
    <source>
        <dbReference type="ARBA" id="ARBA00040914"/>
    </source>
</evidence>
<feature type="transmembrane region" description="Helical" evidence="9">
    <location>
        <begin position="54"/>
        <end position="75"/>
    </location>
</feature>
<evidence type="ECO:0000256" key="6">
    <source>
        <dbReference type="ARBA" id="ARBA00023136"/>
    </source>
</evidence>
<dbReference type="GO" id="GO:0022857">
    <property type="term" value="F:transmembrane transporter activity"/>
    <property type="evidence" value="ECO:0007669"/>
    <property type="project" value="InterPro"/>
</dbReference>
<evidence type="ECO:0000256" key="7">
    <source>
        <dbReference type="ARBA" id="ARBA00038075"/>
    </source>
</evidence>
<dbReference type="GO" id="GO:0005886">
    <property type="term" value="C:plasma membrane"/>
    <property type="evidence" value="ECO:0007669"/>
    <property type="project" value="UniProtKB-SubCell"/>
</dbReference>
<evidence type="ECO:0000256" key="5">
    <source>
        <dbReference type="ARBA" id="ARBA00022989"/>
    </source>
</evidence>
<dbReference type="PANTHER" id="PTHR23513:SF9">
    <property type="entry name" value="ENTEROBACTIN EXPORTER ENTS"/>
    <property type="match status" value="1"/>
</dbReference>
<evidence type="ECO:0000256" key="4">
    <source>
        <dbReference type="ARBA" id="ARBA00022692"/>
    </source>
</evidence>
<keyword evidence="5 9" id="KW-1133">Transmembrane helix</keyword>
<dbReference type="OrthoDB" id="7283966at2"/>
<dbReference type="EMBL" id="RAPF01000001">
    <property type="protein sequence ID" value="RKF23501.1"/>
    <property type="molecule type" value="Genomic_DNA"/>
</dbReference>